<gene>
    <name evidence="1" type="ORF">M2283_008835</name>
</gene>
<name>A0ABT6LZ25_9ACTN</name>
<protein>
    <submittedName>
        <fullName evidence="1">Uncharacterized protein</fullName>
    </submittedName>
</protein>
<accession>A0ABT6LZ25</accession>
<sequence>MTSTSPTNIVYDPAGPSRSGAALVTHQLDELRLGQHWVQTGEQDGLRIVDRRIPPRHGWCRATGLYRALWPATADLCVEVDWHADQNVPAAEQAEHWRTRLAAVTAGLESAGYTVRAPGPRRTPGVHRYQPLIVSRQRPGGAPPAACPTDGWDHLAVHPTYKWPERSPRDLLAATLEQVRLTNYTVRSLDTHLWPPYVTAAMVIMWRGASTAPVADWDSAIARVRRFLRTTGYGVMDHGLPWDPAFDDLPYVIAYLREGLRTGDRP</sequence>
<reference evidence="1 2" key="1">
    <citation type="submission" date="2023-04" db="EMBL/GenBank/DDBJ databases">
        <title>Forest soil microbial communities from Buena Vista Peninsula, Colon Province, Panama.</title>
        <authorList>
            <person name="Bouskill N."/>
        </authorList>
    </citation>
    <scope>NUCLEOTIDE SEQUENCE [LARGE SCALE GENOMIC DNA]</scope>
    <source>
        <strain evidence="1 2">GGS1</strain>
    </source>
</reference>
<evidence type="ECO:0000313" key="2">
    <source>
        <dbReference type="Proteomes" id="UP001160499"/>
    </source>
</evidence>
<dbReference type="EMBL" id="JARXVH010000023">
    <property type="protein sequence ID" value="MDH6221488.1"/>
    <property type="molecule type" value="Genomic_DNA"/>
</dbReference>
<dbReference type="RefSeq" id="WP_280882204.1">
    <property type="nucleotide sequence ID" value="NZ_JARXVH010000023.1"/>
</dbReference>
<keyword evidence="2" id="KW-1185">Reference proteome</keyword>
<organism evidence="1 2">
    <name type="scientific">Streptomyces pseudovenezuelae</name>
    <dbReference type="NCBI Taxonomy" id="67350"/>
    <lineage>
        <taxon>Bacteria</taxon>
        <taxon>Bacillati</taxon>
        <taxon>Actinomycetota</taxon>
        <taxon>Actinomycetes</taxon>
        <taxon>Kitasatosporales</taxon>
        <taxon>Streptomycetaceae</taxon>
        <taxon>Streptomyces</taxon>
        <taxon>Streptomyces aurantiacus group</taxon>
    </lineage>
</organism>
<dbReference type="Proteomes" id="UP001160499">
    <property type="component" value="Unassembled WGS sequence"/>
</dbReference>
<comment type="caution">
    <text evidence="1">The sequence shown here is derived from an EMBL/GenBank/DDBJ whole genome shotgun (WGS) entry which is preliminary data.</text>
</comment>
<proteinExistence type="predicted"/>
<evidence type="ECO:0000313" key="1">
    <source>
        <dbReference type="EMBL" id="MDH6221488.1"/>
    </source>
</evidence>